<comment type="caution">
    <text evidence="2">The sequence shown here is derived from an EMBL/GenBank/DDBJ whole genome shotgun (WGS) entry which is preliminary data.</text>
</comment>
<accession>A0ABX2E6Y6</accession>
<reference evidence="2 3" key="1">
    <citation type="journal article" date="2015" name="Int. J. Syst. Evol. Microbiol.">
        <title>Winogradskyella litoriviva sp. nov., isolated from coastal seawater.</title>
        <authorList>
            <person name="Nedashkovskaya O.I."/>
            <person name="Kukhlevskiy A.D."/>
            <person name="Zhukova N.V."/>
            <person name="Kim S.J."/>
            <person name="Rhee S.K."/>
            <person name="Mikhailov V.V."/>
        </authorList>
    </citation>
    <scope>NUCLEOTIDE SEQUENCE [LARGE SCALE GENOMIC DNA]</scope>
    <source>
        <strain evidence="2 3">KMM6491</strain>
    </source>
</reference>
<proteinExistence type="predicted"/>
<evidence type="ECO:0000313" key="3">
    <source>
        <dbReference type="Proteomes" id="UP000805085"/>
    </source>
</evidence>
<feature type="non-terminal residue" evidence="2">
    <location>
        <position position="1310"/>
    </location>
</feature>
<protein>
    <recommendedName>
        <fullName evidence="4">Ig-like domain-containing protein</fullName>
    </recommendedName>
</protein>
<dbReference type="EMBL" id="JABRWQ010000005">
    <property type="protein sequence ID" value="NRD23873.1"/>
    <property type="molecule type" value="Genomic_DNA"/>
</dbReference>
<feature type="signal peptide" evidence="1">
    <location>
        <begin position="1"/>
        <end position="22"/>
    </location>
</feature>
<keyword evidence="3" id="KW-1185">Reference proteome</keyword>
<evidence type="ECO:0000313" key="2">
    <source>
        <dbReference type="EMBL" id="NRD23873.1"/>
    </source>
</evidence>
<name>A0ABX2E6Y6_9FLAO</name>
<dbReference type="NCBIfam" id="NF038133">
    <property type="entry name" value="choice_anch_L"/>
    <property type="match status" value="1"/>
</dbReference>
<dbReference type="Proteomes" id="UP000805085">
    <property type="component" value="Unassembled WGS sequence"/>
</dbReference>
<keyword evidence="1" id="KW-0732">Signal</keyword>
<evidence type="ECO:0008006" key="4">
    <source>
        <dbReference type="Google" id="ProtNLM"/>
    </source>
</evidence>
<feature type="chain" id="PRO_5045696963" description="Ig-like domain-containing protein" evidence="1">
    <location>
        <begin position="23"/>
        <end position="1310"/>
    </location>
</feature>
<evidence type="ECO:0000256" key="1">
    <source>
        <dbReference type="SAM" id="SignalP"/>
    </source>
</evidence>
<organism evidence="2 3">
    <name type="scientific">Winogradskyella litoriviva</name>
    <dbReference type="NCBI Taxonomy" id="1220182"/>
    <lineage>
        <taxon>Bacteria</taxon>
        <taxon>Pseudomonadati</taxon>
        <taxon>Bacteroidota</taxon>
        <taxon>Flavobacteriia</taxon>
        <taxon>Flavobacteriales</taxon>
        <taxon>Flavobacteriaceae</taxon>
        <taxon>Winogradskyella</taxon>
    </lineage>
</organism>
<dbReference type="InterPro" id="IPR049804">
    <property type="entry name" value="Choice_anch_L"/>
</dbReference>
<gene>
    <name evidence="2" type="ORF">HNV10_11505</name>
</gene>
<sequence>MKKKTHIYAFFALFLHFYQLNAQQISTDSSQQPNQLISNLINNDCTTVSNVTSAINGSINNIISYGTFDRGASTFPLQNGLILSTGSVSSAGNTLITENLSEGEIDWLTDSDIQDVLGISQTLNATSIEFDFSSVNNFIAFKYLFASDEYQQEYPCTFKDVFAILIKRAGTTDPYINIATIPETTDAISTNTIHPNIGEFCDAQNDSYFQGYNLDYTNFNGNTSVLIATSAIIPNETYHIKFIIAEHIDERFDSAVFISAEGFGNSIDLGPDQSICGSDLTLNADINNTDAIYTWYLNDTIITGENNSTLNVYQSGTYRVLVDIPSPSESCNMEDSIVIEITEFQEAATILDISICDDLPSDGIYDFDFPLLKNDEIYENLPSTNYTISYHLTQDDAQNNTNTINGIYQNIVESETIYVRIESTSGDCLQIGSFNITVYNSPEINEVSIEVCNGSILETTFTNLSVLDLIVANYNFDTSVTYYNTEEDAFNTINEIFLFPDVENEPLGFFARVQSNINGCSSIVPVNYVYVSSPVLNNIIINQCMDPNYNEYIGNGEVIDYYSYTTDFNAIELRDEYFAEHPEYDVLFALITYPDHLDFPILHISDPVFSLPFYVRFSDENCPTRMSIEIHKNLLFNVLKDNIVFSECDDPSNDGVTNVDLSALTNELKSGYDDIILKYYLTEEDRNSYVNELDPNSVLEIANNQSIYINSRYFDCTHSSKITYEIESIYNPQPMIIDYCGNADATTNYTTISIPPLIDIIKQNQNIITSVELFSTEEDALNQVNSINEEYSIEGDQQLFYARILDIFSPNQCYNFTTIQVNITNSINAVNPEPIIVCDEDQDGISTINLETVIPEISAANDNLIFTFFETYDNATDNVNAISNPNNYTTESKEIFVRAQIESSECFTVFRFNVLIYDQPQLNSITDYISCEITPYNPSGFILTNNDIKIINGQENIEVLYFESEEDAINSDNAIDKNNPYVANSNPQTLYVRLENILESNCFKVAPMQIEVRQAPIYNNPTDIFECDVNKTGLATTNLIEKIEEISAGSTTNLNVSFHFSPLNAQVGTNAIPLNYTSTSNPQIIYARIENMNSGCFDIQQFSINTLSLPEVKFGKSLIDCADNYNYTQEWDLTEIELDILDGRQYNVDFSYFESEEDLLDDNNRIQNPLAYTNTSNPQTIYAKIRNATTDCFDIVPFDIILNSPPQINDFESYNICENNENQVNLLEINEIILNDTFNLIIGYYANQTDADNKENPLDTNYLYQNSIETLFARVEYSTTQCYAIYPFQLIINPQPVANQPNDIIVCDDD</sequence>
<dbReference type="RefSeq" id="WP_173301536.1">
    <property type="nucleotide sequence ID" value="NZ_JABRWQ010000005.1"/>
</dbReference>